<protein>
    <submittedName>
        <fullName evidence="7">Glycosyl hydrolase</fullName>
    </submittedName>
</protein>
<dbReference type="RefSeq" id="WP_378298565.1">
    <property type="nucleotide sequence ID" value="NZ_JBHTJA010000019.1"/>
</dbReference>
<comment type="caution">
    <text evidence="7">The sequence shown here is derived from an EMBL/GenBank/DDBJ whole genome shotgun (WGS) entry which is preliminary data.</text>
</comment>
<dbReference type="Pfam" id="PF02156">
    <property type="entry name" value="Glyco_hydro_26"/>
    <property type="match status" value="1"/>
</dbReference>
<evidence type="ECO:0000256" key="5">
    <source>
        <dbReference type="SAM" id="Phobius"/>
    </source>
</evidence>
<evidence type="ECO:0000256" key="3">
    <source>
        <dbReference type="PROSITE-ProRule" id="PRU01100"/>
    </source>
</evidence>
<dbReference type="Proteomes" id="UP001596972">
    <property type="component" value="Unassembled WGS sequence"/>
</dbReference>
<reference evidence="8" key="1">
    <citation type="journal article" date="2019" name="Int. J. Syst. Evol. Microbiol.">
        <title>The Global Catalogue of Microorganisms (GCM) 10K type strain sequencing project: providing services to taxonomists for standard genome sequencing and annotation.</title>
        <authorList>
            <consortium name="The Broad Institute Genomics Platform"/>
            <consortium name="The Broad Institute Genome Sequencing Center for Infectious Disease"/>
            <person name="Wu L."/>
            <person name="Ma J."/>
        </authorList>
    </citation>
    <scope>NUCLEOTIDE SEQUENCE [LARGE SCALE GENOMIC DNA]</scope>
    <source>
        <strain evidence="8">JCM 31202</strain>
    </source>
</reference>
<keyword evidence="5" id="KW-0812">Transmembrane</keyword>
<evidence type="ECO:0000259" key="6">
    <source>
        <dbReference type="PROSITE" id="PS51764"/>
    </source>
</evidence>
<dbReference type="Gene3D" id="3.20.20.80">
    <property type="entry name" value="Glycosidases"/>
    <property type="match status" value="1"/>
</dbReference>
<sequence length="368" mass="40410">MRRDPRAAGRPPMLLGVTAHGDADLAERERETGRPLGAVRVFRRWGEPVVDGFVRSNARSHVFFISVKARRPDGTKLRWADIASAPPGGAIDGEIRRQARALKELPGTVWFTFNHEPENSASSGMGRPREYTDAWRRVVSTFREEGARNVRYVWTMTDAAFGRDASRYYPGDDHVDAIGVDAYNWFTCRGRDEGWRSLGELIERHRRFGEKHPHEQLMILETGTVEDPSDPGRKARWLTDATALLQRPQYRRYTALLHWDARHGRPEGPTCAWDYRSSESSLRAWRKMAAAPVFAAGVPCPPNCREEDARGDALGPVLAAAGGAGVLAALGAAGWLLLRSRRRARTGGSGPAGGPGGSGPTGTGPRGG</sequence>
<dbReference type="SUPFAM" id="SSF51445">
    <property type="entry name" value="(Trans)glycosidases"/>
    <property type="match status" value="1"/>
</dbReference>
<dbReference type="PROSITE" id="PS51764">
    <property type="entry name" value="GH26"/>
    <property type="match status" value="1"/>
</dbReference>
<evidence type="ECO:0000313" key="7">
    <source>
        <dbReference type="EMBL" id="MFD0901347.1"/>
    </source>
</evidence>
<keyword evidence="1 3" id="KW-0378">Hydrolase</keyword>
<dbReference type="EMBL" id="JBHTJA010000019">
    <property type="protein sequence ID" value="MFD0901347.1"/>
    <property type="molecule type" value="Genomic_DNA"/>
</dbReference>
<name>A0ABW3EMG3_9ACTN</name>
<accession>A0ABW3EMG3</accession>
<evidence type="ECO:0000313" key="8">
    <source>
        <dbReference type="Proteomes" id="UP001596972"/>
    </source>
</evidence>
<gene>
    <name evidence="7" type="ORF">ACFQ11_13180</name>
</gene>
<feature type="domain" description="GH26" evidence="6">
    <location>
        <begin position="1"/>
        <end position="285"/>
    </location>
</feature>
<feature type="compositionally biased region" description="Gly residues" evidence="4">
    <location>
        <begin position="347"/>
        <end position="368"/>
    </location>
</feature>
<keyword evidence="2 3" id="KW-0326">Glycosidase</keyword>
<evidence type="ECO:0000256" key="4">
    <source>
        <dbReference type="SAM" id="MobiDB-lite"/>
    </source>
</evidence>
<organism evidence="7 8">
    <name type="scientific">Actinomadura sediminis</name>
    <dbReference type="NCBI Taxonomy" id="1038904"/>
    <lineage>
        <taxon>Bacteria</taxon>
        <taxon>Bacillati</taxon>
        <taxon>Actinomycetota</taxon>
        <taxon>Actinomycetes</taxon>
        <taxon>Streptosporangiales</taxon>
        <taxon>Thermomonosporaceae</taxon>
        <taxon>Actinomadura</taxon>
    </lineage>
</organism>
<feature type="transmembrane region" description="Helical" evidence="5">
    <location>
        <begin position="313"/>
        <end position="338"/>
    </location>
</feature>
<evidence type="ECO:0000256" key="2">
    <source>
        <dbReference type="ARBA" id="ARBA00023295"/>
    </source>
</evidence>
<keyword evidence="5" id="KW-1133">Transmembrane helix</keyword>
<dbReference type="InterPro" id="IPR022790">
    <property type="entry name" value="GH26_dom"/>
</dbReference>
<keyword evidence="5" id="KW-0472">Membrane</keyword>
<dbReference type="InterPro" id="IPR017853">
    <property type="entry name" value="GH"/>
</dbReference>
<comment type="similarity">
    <text evidence="3">Belongs to the glycosyl hydrolase 26 family.</text>
</comment>
<keyword evidence="8" id="KW-1185">Reference proteome</keyword>
<dbReference type="GO" id="GO:0016787">
    <property type="term" value="F:hydrolase activity"/>
    <property type="evidence" value="ECO:0007669"/>
    <property type="project" value="UniProtKB-KW"/>
</dbReference>
<feature type="active site" description="Proton donor" evidence="3">
    <location>
        <position position="116"/>
    </location>
</feature>
<proteinExistence type="inferred from homology"/>
<feature type="active site" description="Nucleophile" evidence="3">
    <location>
        <position position="221"/>
    </location>
</feature>
<evidence type="ECO:0000256" key="1">
    <source>
        <dbReference type="ARBA" id="ARBA00022801"/>
    </source>
</evidence>
<feature type="region of interest" description="Disordered" evidence="4">
    <location>
        <begin position="344"/>
        <end position="368"/>
    </location>
</feature>